<comment type="caution">
    <text evidence="2">The sequence shown here is derived from an EMBL/GenBank/DDBJ whole genome shotgun (WGS) entry which is preliminary data.</text>
</comment>
<feature type="region of interest" description="Disordered" evidence="1">
    <location>
        <begin position="70"/>
        <end position="90"/>
    </location>
</feature>
<gene>
    <name evidence="2" type="ORF">UR21_C0024G0008</name>
</gene>
<proteinExistence type="predicted"/>
<dbReference type="Proteomes" id="UP000034803">
    <property type="component" value="Unassembled WGS sequence"/>
</dbReference>
<accession>A0A0G0AW13</accession>
<organism evidence="2 3">
    <name type="scientific">Candidatus Woesebacteria bacterium GW2011_GWC2_31_9</name>
    <dbReference type="NCBI Taxonomy" id="1618586"/>
    <lineage>
        <taxon>Bacteria</taxon>
        <taxon>Candidatus Woeseibacteriota</taxon>
    </lineage>
</organism>
<protein>
    <submittedName>
        <fullName evidence="2">Uncharacterized protein</fullName>
    </submittedName>
</protein>
<feature type="compositionally biased region" description="Basic and acidic residues" evidence="1">
    <location>
        <begin position="70"/>
        <end position="83"/>
    </location>
</feature>
<reference evidence="2 3" key="1">
    <citation type="journal article" date="2015" name="Nature">
        <title>rRNA introns, odd ribosomes, and small enigmatic genomes across a large radiation of phyla.</title>
        <authorList>
            <person name="Brown C.T."/>
            <person name="Hug L.A."/>
            <person name="Thomas B.C."/>
            <person name="Sharon I."/>
            <person name="Castelle C.J."/>
            <person name="Singh A."/>
            <person name="Wilkins M.J."/>
            <person name="Williams K.H."/>
            <person name="Banfield J.F."/>
        </authorList>
    </citation>
    <scope>NUCLEOTIDE SEQUENCE [LARGE SCALE GENOMIC DNA]</scope>
</reference>
<dbReference type="EMBL" id="LBOI01000024">
    <property type="protein sequence ID" value="KKP30815.1"/>
    <property type="molecule type" value="Genomic_DNA"/>
</dbReference>
<evidence type="ECO:0000313" key="3">
    <source>
        <dbReference type="Proteomes" id="UP000034803"/>
    </source>
</evidence>
<dbReference type="AlphaFoldDB" id="A0A0G0AW13"/>
<sequence length="90" mass="10402">MANKGLEEYHKKLKAGLIKKTRDKNRPSAIKAIREKCLDCICAKSEGRIDCQVEDCSLYYFMPYGRLKNERKSQKANQKKEQDAVSPARH</sequence>
<evidence type="ECO:0000256" key="1">
    <source>
        <dbReference type="SAM" id="MobiDB-lite"/>
    </source>
</evidence>
<name>A0A0G0AW13_9BACT</name>
<evidence type="ECO:0000313" key="2">
    <source>
        <dbReference type="EMBL" id="KKP30815.1"/>
    </source>
</evidence>